<gene>
    <name evidence="1" type="ORF">A4D02_33080</name>
</gene>
<sequence>MDKETWRTYVEKYKGAFVVWVDQSTDSLLKAYNSKGVCFAMSIDFATAYQAGQPGPSNFVNDIRYATNRYPNKSRIPPKYIEIQAAAQAMFDEYKLDLDLLQLELEIAEKDEIPAQIAKIRQFMNDRIKQQYGPGMLTHEEFKEDNALASMEILHRIRANVAKNGPSYFLITMSGAKSAHVVSFGYRPDLSGSDRFPALYEFFDANLGYFVFPTEQSLSGFFNVEVWAEIYGNKDYSKFAITSYPAKKGKR</sequence>
<dbReference type="RefSeq" id="WP_014217336.1">
    <property type="nucleotide sequence ID" value="NZ_LWBO01000019.1"/>
</dbReference>
<dbReference type="EMBL" id="LWBO01000019">
    <property type="protein sequence ID" value="OQP45495.1"/>
    <property type="molecule type" value="Genomic_DNA"/>
</dbReference>
<name>A0ABX3NTA2_9BACT</name>
<protein>
    <submittedName>
        <fullName evidence="1">Uncharacterized protein</fullName>
    </submittedName>
</protein>
<comment type="caution">
    <text evidence="1">The sequence shown here is derived from an EMBL/GenBank/DDBJ whole genome shotgun (WGS) entry which is preliminary data.</text>
</comment>
<reference evidence="1 2" key="1">
    <citation type="submission" date="2016-04" db="EMBL/GenBank/DDBJ databases">
        <authorList>
            <person name="Chen L."/>
            <person name="Zhuang W."/>
            <person name="Wang G."/>
        </authorList>
    </citation>
    <scope>NUCLEOTIDE SEQUENCE [LARGE SCALE GENOMIC DNA]</scope>
    <source>
        <strain evidence="2">GR20</strain>
    </source>
</reference>
<evidence type="ECO:0000313" key="1">
    <source>
        <dbReference type="EMBL" id="OQP45495.1"/>
    </source>
</evidence>
<accession>A0ABX3NTA2</accession>
<dbReference type="Proteomes" id="UP000192277">
    <property type="component" value="Unassembled WGS sequence"/>
</dbReference>
<organism evidence="1 2">
    <name type="scientific">Niastella koreensis</name>
    <dbReference type="NCBI Taxonomy" id="354356"/>
    <lineage>
        <taxon>Bacteria</taxon>
        <taxon>Pseudomonadati</taxon>
        <taxon>Bacteroidota</taxon>
        <taxon>Chitinophagia</taxon>
        <taxon>Chitinophagales</taxon>
        <taxon>Chitinophagaceae</taxon>
        <taxon>Niastella</taxon>
    </lineage>
</organism>
<proteinExistence type="predicted"/>
<evidence type="ECO:0000313" key="2">
    <source>
        <dbReference type="Proteomes" id="UP000192277"/>
    </source>
</evidence>
<keyword evidence="2" id="KW-1185">Reference proteome</keyword>